<feature type="transmembrane region" description="Helical" evidence="6">
    <location>
        <begin position="448"/>
        <end position="468"/>
    </location>
</feature>
<feature type="transmembrane region" description="Helical" evidence="6">
    <location>
        <begin position="135"/>
        <end position="152"/>
    </location>
</feature>
<evidence type="ECO:0000256" key="5">
    <source>
        <dbReference type="ARBA" id="ARBA00023136"/>
    </source>
</evidence>
<keyword evidence="4 6" id="KW-1133">Transmembrane helix</keyword>
<keyword evidence="5 6" id="KW-0472">Membrane</keyword>
<dbReference type="InterPro" id="IPR032694">
    <property type="entry name" value="CopC/D"/>
</dbReference>
<dbReference type="GO" id="GO:0006825">
    <property type="term" value="P:copper ion transport"/>
    <property type="evidence" value="ECO:0007669"/>
    <property type="project" value="InterPro"/>
</dbReference>
<dbReference type="InterPro" id="IPR019108">
    <property type="entry name" value="Caa3_assmbl_CtaG-rel"/>
</dbReference>
<feature type="transmembrane region" description="Helical" evidence="6">
    <location>
        <begin position="95"/>
        <end position="115"/>
    </location>
</feature>
<feature type="transmembrane region" description="Helical" evidence="6">
    <location>
        <begin position="529"/>
        <end position="550"/>
    </location>
</feature>
<keyword evidence="3 6" id="KW-0812">Transmembrane</keyword>
<evidence type="ECO:0000259" key="7">
    <source>
        <dbReference type="Pfam" id="PF05425"/>
    </source>
</evidence>
<dbReference type="Pfam" id="PF05425">
    <property type="entry name" value="CopD"/>
    <property type="match status" value="1"/>
</dbReference>
<evidence type="ECO:0000256" key="2">
    <source>
        <dbReference type="ARBA" id="ARBA00022475"/>
    </source>
</evidence>
<evidence type="ECO:0000313" key="8">
    <source>
        <dbReference type="EMBL" id="PJJ53401.1"/>
    </source>
</evidence>
<protein>
    <submittedName>
        <fullName evidence="8">Putative copper resistance protein D</fullName>
    </submittedName>
</protein>
<feature type="transmembrane region" description="Helical" evidence="6">
    <location>
        <begin position="494"/>
        <end position="517"/>
    </location>
</feature>
<dbReference type="EMBL" id="PGEZ01000002">
    <property type="protein sequence ID" value="PJJ53401.1"/>
    <property type="molecule type" value="Genomic_DNA"/>
</dbReference>
<organism evidence="8 9">
    <name type="scientific">Mumia flava</name>
    <dbReference type="NCBI Taxonomy" id="1348852"/>
    <lineage>
        <taxon>Bacteria</taxon>
        <taxon>Bacillati</taxon>
        <taxon>Actinomycetota</taxon>
        <taxon>Actinomycetes</taxon>
        <taxon>Propionibacteriales</taxon>
        <taxon>Nocardioidaceae</taxon>
        <taxon>Mumia</taxon>
    </lineage>
</organism>
<comment type="caution">
    <text evidence="8">The sequence shown here is derived from an EMBL/GenBank/DDBJ whole genome shotgun (WGS) entry which is preliminary data.</text>
</comment>
<feature type="transmembrane region" description="Helical" evidence="6">
    <location>
        <begin position="263"/>
        <end position="283"/>
    </location>
</feature>
<reference evidence="8 9" key="1">
    <citation type="submission" date="2017-11" db="EMBL/GenBank/DDBJ databases">
        <title>Genomic Encyclopedia of Archaeal and Bacterial Type Strains, Phase II (KMG-II): From Individual Species to Whole Genera.</title>
        <authorList>
            <person name="Goeker M."/>
        </authorList>
    </citation>
    <scope>NUCLEOTIDE SEQUENCE [LARGE SCALE GENOMIC DNA]</scope>
    <source>
        <strain evidence="8 9">DSM 27763</strain>
    </source>
</reference>
<evidence type="ECO:0000256" key="4">
    <source>
        <dbReference type="ARBA" id="ARBA00022989"/>
    </source>
</evidence>
<feature type="transmembrane region" description="Helical" evidence="6">
    <location>
        <begin position="190"/>
        <end position="217"/>
    </location>
</feature>
<feature type="transmembrane region" description="Helical" evidence="6">
    <location>
        <begin position="380"/>
        <end position="402"/>
    </location>
</feature>
<dbReference type="OrthoDB" id="5241646at2"/>
<gene>
    <name evidence="8" type="ORF">CLV56_2890</name>
</gene>
<name>A0A0B2B468_9ACTN</name>
<keyword evidence="2" id="KW-1003">Cell membrane</keyword>
<feature type="transmembrane region" description="Helical" evidence="6">
    <location>
        <begin position="615"/>
        <end position="636"/>
    </location>
</feature>
<evidence type="ECO:0000256" key="1">
    <source>
        <dbReference type="ARBA" id="ARBA00004651"/>
    </source>
</evidence>
<feature type="transmembrane region" description="Helical" evidence="6">
    <location>
        <begin position="57"/>
        <end position="74"/>
    </location>
</feature>
<dbReference type="InterPro" id="IPR008457">
    <property type="entry name" value="Cu-R_CopD_dom"/>
</dbReference>
<feature type="domain" description="Copper resistance protein D" evidence="7">
    <location>
        <begin position="225"/>
        <end position="341"/>
    </location>
</feature>
<dbReference type="Pfam" id="PF09678">
    <property type="entry name" value="Caa3_CtaG"/>
    <property type="match status" value="1"/>
</dbReference>
<feature type="transmembrane region" description="Helical" evidence="6">
    <location>
        <begin position="319"/>
        <end position="341"/>
    </location>
</feature>
<dbReference type="PANTHER" id="PTHR34820:SF4">
    <property type="entry name" value="INNER MEMBRANE PROTEIN YEBZ"/>
    <property type="match status" value="1"/>
</dbReference>
<proteinExistence type="predicted"/>
<evidence type="ECO:0000256" key="3">
    <source>
        <dbReference type="ARBA" id="ARBA00022692"/>
    </source>
</evidence>
<accession>A0A0B2B468</accession>
<keyword evidence="9" id="KW-1185">Reference proteome</keyword>
<dbReference type="AlphaFoldDB" id="A0A0B2B468"/>
<dbReference type="PANTHER" id="PTHR34820">
    <property type="entry name" value="INNER MEMBRANE PROTEIN YEBZ"/>
    <property type="match status" value="1"/>
</dbReference>
<feature type="transmembrane region" description="Helical" evidence="6">
    <location>
        <begin position="562"/>
        <end position="584"/>
    </location>
</feature>
<dbReference type="Proteomes" id="UP000230842">
    <property type="component" value="Unassembled WGS sequence"/>
</dbReference>
<feature type="transmembrane region" description="Helical" evidence="6">
    <location>
        <begin position="229"/>
        <end position="251"/>
    </location>
</feature>
<evidence type="ECO:0000256" key="6">
    <source>
        <dbReference type="SAM" id="Phobius"/>
    </source>
</evidence>
<feature type="transmembrane region" description="Helical" evidence="6">
    <location>
        <begin position="159"/>
        <end position="178"/>
    </location>
</feature>
<evidence type="ECO:0000313" key="9">
    <source>
        <dbReference type="Proteomes" id="UP000230842"/>
    </source>
</evidence>
<sequence>MTVSVRWAAGAFLATAGTLYLALTLGHADPGSVPEGIPDPGVFTGWLLPAVKVLDDVAGLATAGFLLAAAFLLPSSSPEVRGLAADSVRMARRAALVWAVGTVAYFFLQASSLFGTPIPALSGAVLYQLAFSSQIGWAIIAQGVIALAVAVLARRTFSIRLLALLLGLALAGFVPQALSGHSAGSGSHDLAVVSMMFHLAAAALWVGGLGALAWIAVRGSRRLGAAVRRFSVLAAWCVALLAVSGVLNAATRLDGWSSLLSRYGLLVGAKVAALVALGVLGWLHRRRTLPAFDAADGAGRAADDPSGETSVLRRRANRAFLRLAAAELVVMGMTVAVAVALSQTETPRPADLYTGTAEELLDGPMPAAPTLARLVLGVELSGTGLAIVGMGCALYVTGLLVMRRRGDRWPLGRTLAWFSGMALVAWATFGGLGVYSHAMFSAHMVSHMILSMVAPILLMLGAPITLALRTLPGPRQPGDVAPRAMLVSFLHSRFVRVVTHPLVAAFLFVGSLYALYFTSLFETAMYSHIGHGLMEVHFLLVGSLFYYVIIGVDPSPRRIEPIWRFLILLVTLPFHAFFSVALMAQQEVVAEQFYVDLNRPFATDLLADQYLGGGIAWAMGEVPLVIVMAALFVQWIRQDRREAVRHDRRAAQNDDAELEAYNAYLARLAEQSGPGSSEPGPGSS</sequence>
<dbReference type="GO" id="GO:0005886">
    <property type="term" value="C:plasma membrane"/>
    <property type="evidence" value="ECO:0007669"/>
    <property type="project" value="UniProtKB-SubCell"/>
</dbReference>
<feature type="transmembrane region" description="Helical" evidence="6">
    <location>
        <begin position="414"/>
        <end position="436"/>
    </location>
</feature>
<dbReference type="RefSeq" id="WP_039361794.1">
    <property type="nucleotide sequence ID" value="NZ_PGEZ01000002.1"/>
</dbReference>
<comment type="subcellular location">
    <subcellularLocation>
        <location evidence="1">Cell membrane</location>
        <topology evidence="1">Multi-pass membrane protein</topology>
    </subcellularLocation>
</comment>